<keyword evidence="2" id="KW-0186">Copper</keyword>
<dbReference type="PANTHER" id="PTHR12151">
    <property type="entry name" value="ELECTRON TRANSPORT PROTIN SCO1/SENC FAMILY MEMBER"/>
    <property type="match status" value="1"/>
</dbReference>
<dbReference type="InterPro" id="IPR036249">
    <property type="entry name" value="Thioredoxin-like_sf"/>
</dbReference>
<evidence type="ECO:0000313" key="4">
    <source>
        <dbReference type="EMBL" id="ARS35188.1"/>
    </source>
</evidence>
<sequence length="244" mass="26443">MRSKLQSISRSEVAPANNMYKLSIPPTTVLSMKSAPYPLLFALALGFAACQQEEHSCCVKPNTTANRTTTAAAQPVGALTDMSLYNLSSSWSNQNGEDLKLEKLQGKTQLVAMIYTSCGYACPRTVADLKVLENRLSKYSSDELGIVLVTMDPARDTPAVLKDFAASNSLSPDRWTLLTSTPDNIQELAALLNVKYKNDLKGNISHSNIITLLNAQGEIVHQQEGLGTDPAETVKAVEGLRINL</sequence>
<evidence type="ECO:0008006" key="6">
    <source>
        <dbReference type="Google" id="ProtNLM"/>
    </source>
</evidence>
<reference evidence="5" key="1">
    <citation type="submission" date="2017-05" db="EMBL/GenBank/DDBJ databases">
        <authorList>
            <person name="Ray J."/>
            <person name="Price M."/>
            <person name="Deutschbauer A."/>
        </authorList>
    </citation>
    <scope>NUCLEOTIDE SEQUENCE [LARGE SCALE GENOMIC DNA]</scope>
    <source>
        <strain evidence="5">DSM 19842</strain>
    </source>
</reference>
<dbReference type="EMBL" id="CP021235">
    <property type="protein sequence ID" value="ARS35188.1"/>
    <property type="molecule type" value="Genomic_DNA"/>
</dbReference>
<name>A0A1X9YQP2_9BACT</name>
<keyword evidence="5" id="KW-1185">Reference proteome</keyword>
<organism evidence="4 5">
    <name type="scientific">Pontibacter actiniarum</name>
    <dbReference type="NCBI Taxonomy" id="323450"/>
    <lineage>
        <taxon>Bacteria</taxon>
        <taxon>Pseudomonadati</taxon>
        <taxon>Bacteroidota</taxon>
        <taxon>Cytophagia</taxon>
        <taxon>Cytophagales</taxon>
        <taxon>Hymenobacteraceae</taxon>
        <taxon>Pontibacter</taxon>
    </lineage>
</organism>
<dbReference type="Pfam" id="PF02630">
    <property type="entry name" value="SCO1-SenC"/>
    <property type="match status" value="1"/>
</dbReference>
<dbReference type="AlphaFoldDB" id="A0A1X9YQP2"/>
<gene>
    <name evidence="4" type="ORF">CA264_06890</name>
</gene>
<evidence type="ECO:0000313" key="5">
    <source>
        <dbReference type="Proteomes" id="UP000266292"/>
    </source>
</evidence>
<dbReference type="PANTHER" id="PTHR12151:SF25">
    <property type="entry name" value="LINALOOL DEHYDRATASE_ISOMERASE DOMAIN-CONTAINING PROTEIN"/>
    <property type="match status" value="1"/>
</dbReference>
<feature type="binding site" evidence="2">
    <location>
        <position position="122"/>
    </location>
    <ligand>
        <name>Cu cation</name>
        <dbReference type="ChEBI" id="CHEBI:23378"/>
    </ligand>
</feature>
<dbReference type="Proteomes" id="UP000266292">
    <property type="component" value="Chromosome"/>
</dbReference>
<dbReference type="SUPFAM" id="SSF52833">
    <property type="entry name" value="Thioredoxin-like"/>
    <property type="match status" value="1"/>
</dbReference>
<feature type="binding site" evidence="2">
    <location>
        <position position="206"/>
    </location>
    <ligand>
        <name>Cu cation</name>
        <dbReference type="ChEBI" id="CHEBI:23378"/>
    </ligand>
</feature>
<proteinExistence type="inferred from homology"/>
<dbReference type="InterPro" id="IPR003782">
    <property type="entry name" value="SCO1/SenC"/>
</dbReference>
<dbReference type="Gene3D" id="3.40.30.10">
    <property type="entry name" value="Glutaredoxin"/>
    <property type="match status" value="1"/>
</dbReference>
<evidence type="ECO:0000256" key="1">
    <source>
        <dbReference type="ARBA" id="ARBA00010996"/>
    </source>
</evidence>
<dbReference type="KEGG" id="pact:CA264_06890"/>
<feature type="binding site" evidence="2">
    <location>
        <position position="118"/>
    </location>
    <ligand>
        <name>Cu cation</name>
        <dbReference type="ChEBI" id="CHEBI:23378"/>
    </ligand>
</feature>
<dbReference type="CDD" id="cd02968">
    <property type="entry name" value="SCO"/>
    <property type="match status" value="1"/>
</dbReference>
<dbReference type="GO" id="GO:0046872">
    <property type="term" value="F:metal ion binding"/>
    <property type="evidence" value="ECO:0007669"/>
    <property type="project" value="UniProtKB-KW"/>
</dbReference>
<feature type="disulfide bond" description="Redox-active" evidence="3">
    <location>
        <begin position="118"/>
        <end position="122"/>
    </location>
</feature>
<comment type="similarity">
    <text evidence="1">Belongs to the SCO1/2 family.</text>
</comment>
<dbReference type="STRING" id="709015.GCA_000472485_01377"/>
<evidence type="ECO:0000256" key="2">
    <source>
        <dbReference type="PIRSR" id="PIRSR603782-1"/>
    </source>
</evidence>
<protein>
    <recommendedName>
        <fullName evidence="6">SCO family protein</fullName>
    </recommendedName>
</protein>
<keyword evidence="3" id="KW-1015">Disulfide bond</keyword>
<dbReference type="OrthoDB" id="1523860at2"/>
<keyword evidence="2" id="KW-0479">Metal-binding</keyword>
<evidence type="ECO:0000256" key="3">
    <source>
        <dbReference type="PIRSR" id="PIRSR603782-2"/>
    </source>
</evidence>
<accession>A0A1X9YQP2</accession>